<protein>
    <submittedName>
        <fullName evidence="1">Uncharacterized protein</fullName>
    </submittedName>
</protein>
<name>A0A4D6MY47_VIGUN</name>
<organism evidence="1 2">
    <name type="scientific">Vigna unguiculata</name>
    <name type="common">Cowpea</name>
    <dbReference type="NCBI Taxonomy" id="3917"/>
    <lineage>
        <taxon>Eukaryota</taxon>
        <taxon>Viridiplantae</taxon>
        <taxon>Streptophyta</taxon>
        <taxon>Embryophyta</taxon>
        <taxon>Tracheophyta</taxon>
        <taxon>Spermatophyta</taxon>
        <taxon>Magnoliopsida</taxon>
        <taxon>eudicotyledons</taxon>
        <taxon>Gunneridae</taxon>
        <taxon>Pentapetalae</taxon>
        <taxon>rosids</taxon>
        <taxon>fabids</taxon>
        <taxon>Fabales</taxon>
        <taxon>Fabaceae</taxon>
        <taxon>Papilionoideae</taxon>
        <taxon>50 kb inversion clade</taxon>
        <taxon>NPAAA clade</taxon>
        <taxon>indigoferoid/millettioid clade</taxon>
        <taxon>Phaseoleae</taxon>
        <taxon>Vigna</taxon>
    </lineage>
</organism>
<evidence type="ECO:0000313" key="2">
    <source>
        <dbReference type="Proteomes" id="UP000501690"/>
    </source>
</evidence>
<proteinExistence type="predicted"/>
<sequence>MYSRVWTIRWWPVVRGASRHSWQQGSINVSSKGVESRGVQRKIWKSRIKDYGLGVLGKATLLPGFGEQVRVVLLPGFGKGCCLFFLGGVGA</sequence>
<dbReference type="Proteomes" id="UP000501690">
    <property type="component" value="Linkage Group LG9"/>
</dbReference>
<gene>
    <name evidence="1" type="ORF">DEO72_LG9g987</name>
</gene>
<reference evidence="1 2" key="1">
    <citation type="submission" date="2019-04" db="EMBL/GenBank/DDBJ databases">
        <title>An improved genome assembly and genetic linkage map for asparagus bean, Vigna unguiculata ssp. sesquipedialis.</title>
        <authorList>
            <person name="Xia Q."/>
            <person name="Zhang R."/>
            <person name="Dong Y."/>
        </authorList>
    </citation>
    <scope>NUCLEOTIDE SEQUENCE [LARGE SCALE GENOMIC DNA]</scope>
    <source>
        <tissue evidence="1">Leaf</tissue>
    </source>
</reference>
<evidence type="ECO:0000313" key="1">
    <source>
        <dbReference type="EMBL" id="QCE05978.1"/>
    </source>
</evidence>
<dbReference type="EMBL" id="CP039353">
    <property type="protein sequence ID" value="QCE05978.1"/>
    <property type="molecule type" value="Genomic_DNA"/>
</dbReference>
<keyword evidence="2" id="KW-1185">Reference proteome</keyword>
<dbReference type="AlphaFoldDB" id="A0A4D6MY47"/>
<accession>A0A4D6MY47</accession>